<evidence type="ECO:0000313" key="1">
    <source>
        <dbReference type="EMBL" id="TGZ61716.1"/>
    </source>
</evidence>
<name>A0A4S2LG45_OPIFE</name>
<gene>
    <name evidence="1" type="ORF">CRM22_007842</name>
</gene>
<protein>
    <submittedName>
        <fullName evidence="1">Uncharacterized protein</fullName>
    </submittedName>
</protein>
<proteinExistence type="predicted"/>
<evidence type="ECO:0000313" key="2">
    <source>
        <dbReference type="Proteomes" id="UP000308267"/>
    </source>
</evidence>
<accession>A0A4S2LG45</accession>
<dbReference type="Proteomes" id="UP000308267">
    <property type="component" value="Unassembled WGS sequence"/>
</dbReference>
<dbReference type="EMBL" id="SJOL01007819">
    <property type="protein sequence ID" value="TGZ61716.1"/>
    <property type="molecule type" value="Genomic_DNA"/>
</dbReference>
<comment type="caution">
    <text evidence="1">The sequence shown here is derived from an EMBL/GenBank/DDBJ whole genome shotgun (WGS) entry which is preliminary data.</text>
</comment>
<organism evidence="1 2">
    <name type="scientific">Opisthorchis felineus</name>
    <dbReference type="NCBI Taxonomy" id="147828"/>
    <lineage>
        <taxon>Eukaryota</taxon>
        <taxon>Metazoa</taxon>
        <taxon>Spiralia</taxon>
        <taxon>Lophotrochozoa</taxon>
        <taxon>Platyhelminthes</taxon>
        <taxon>Trematoda</taxon>
        <taxon>Digenea</taxon>
        <taxon>Opisthorchiida</taxon>
        <taxon>Opisthorchiata</taxon>
        <taxon>Opisthorchiidae</taxon>
        <taxon>Opisthorchis</taxon>
    </lineage>
</organism>
<sequence length="100" mass="11261">MHFLTGILMGLLCNRHRSFNKGTEPLSATSFGKAPEALPQNKKIDEKKALCSIRNNFPVAFSRLMIWSPCCAFGGWFVRRLHRHVISQSCVFLLLHSSSA</sequence>
<reference evidence="1 2" key="1">
    <citation type="journal article" date="2019" name="BMC Genomics">
        <title>New insights from Opisthorchis felineus genome: update on genomics of the epidemiologically important liver flukes.</title>
        <authorList>
            <person name="Ershov N.I."/>
            <person name="Mordvinov V.A."/>
            <person name="Prokhortchouk E.B."/>
            <person name="Pakharukova M.Y."/>
            <person name="Gunbin K.V."/>
            <person name="Ustyantsev K."/>
            <person name="Genaev M.A."/>
            <person name="Blinov A.G."/>
            <person name="Mazur A."/>
            <person name="Boulygina E."/>
            <person name="Tsygankova S."/>
            <person name="Khrameeva E."/>
            <person name="Chekanov N."/>
            <person name="Fan G."/>
            <person name="Xiao A."/>
            <person name="Zhang H."/>
            <person name="Xu X."/>
            <person name="Yang H."/>
            <person name="Solovyev V."/>
            <person name="Lee S.M."/>
            <person name="Liu X."/>
            <person name="Afonnikov D.A."/>
            <person name="Skryabin K.G."/>
        </authorList>
    </citation>
    <scope>NUCLEOTIDE SEQUENCE [LARGE SCALE GENOMIC DNA]</scope>
    <source>
        <strain evidence="1">AK-0245</strain>
        <tissue evidence="1">Whole organism</tissue>
    </source>
</reference>
<keyword evidence="2" id="KW-1185">Reference proteome</keyword>
<dbReference type="AlphaFoldDB" id="A0A4S2LG45"/>